<proteinExistence type="predicted"/>
<sequence length="121" mass="13143">MSAGSPRIETHPIRGGSNPAQSISRGGFLFFETSTWTGDLSKSEPADFGESCAYSIFSVYAYGDASVEASMRNGNIRDVGFVEFDQIAVLGGTVYQSFCTVVWGRRRAESIRPARSDGEKK</sequence>
<name>A0ABX4YJ02_9LEPT</name>
<evidence type="ECO:0000313" key="2">
    <source>
        <dbReference type="EMBL" id="PNV75248.1"/>
    </source>
</evidence>
<evidence type="ECO:0000313" key="3">
    <source>
        <dbReference type="Proteomes" id="UP000094669"/>
    </source>
</evidence>
<dbReference type="InterPro" id="IPR025113">
    <property type="entry name" value="TRL-like"/>
</dbReference>
<keyword evidence="3" id="KW-1185">Reference proteome</keyword>
<organism evidence="2 3">
    <name type="scientific">Leptospira inadai serovar Lyme</name>
    <dbReference type="NCBI Taxonomy" id="293084"/>
    <lineage>
        <taxon>Bacteria</taxon>
        <taxon>Pseudomonadati</taxon>
        <taxon>Spirochaetota</taxon>
        <taxon>Spirochaetia</taxon>
        <taxon>Leptospirales</taxon>
        <taxon>Leptospiraceae</taxon>
        <taxon>Leptospira</taxon>
    </lineage>
</organism>
<dbReference type="Proteomes" id="UP000094669">
    <property type="component" value="Unassembled WGS sequence"/>
</dbReference>
<accession>A0ABX4YJ02</accession>
<comment type="caution">
    <text evidence="2">The sequence shown here is derived from an EMBL/GenBank/DDBJ whole genome shotgun (WGS) entry which is preliminary data.</text>
</comment>
<reference evidence="2" key="1">
    <citation type="submission" date="2018-01" db="EMBL/GenBank/DDBJ databases">
        <title>Genomic characterization of Leptospira inadai serogroup Lyme isolated from captured rat in Brazil and comparative analysis with human reference strain.</title>
        <authorList>
            <person name="Moreno L.Z."/>
            <person name="Loureiro A.P."/>
            <person name="Miraglia F."/>
            <person name="Kremer F.S."/>
            <person name="Eslabao M.R."/>
            <person name="Dellagostin O.A."/>
            <person name="Lilenbaum W."/>
            <person name="Moreno A.M."/>
        </authorList>
    </citation>
    <scope>NUCLEOTIDE SEQUENCE [LARGE SCALE GENOMIC DNA]</scope>
    <source>
        <strain evidence="2">M34/99</strain>
    </source>
</reference>
<feature type="region of interest" description="Disordered" evidence="1">
    <location>
        <begin position="1"/>
        <end position="24"/>
    </location>
</feature>
<dbReference type="Pfam" id="PF13146">
    <property type="entry name" value="TRL"/>
    <property type="match status" value="1"/>
</dbReference>
<evidence type="ECO:0000256" key="1">
    <source>
        <dbReference type="SAM" id="MobiDB-lite"/>
    </source>
</evidence>
<protein>
    <submittedName>
        <fullName evidence="2">TRL-like family protein</fullName>
    </submittedName>
</protein>
<dbReference type="EMBL" id="MCRM02000008">
    <property type="protein sequence ID" value="PNV75248.1"/>
    <property type="molecule type" value="Genomic_DNA"/>
</dbReference>
<gene>
    <name evidence="2" type="ORF">BES34_009435</name>
</gene>